<dbReference type="PROSITE" id="PS50982">
    <property type="entry name" value="MBD"/>
    <property type="match status" value="1"/>
</dbReference>
<dbReference type="InterPro" id="IPR016177">
    <property type="entry name" value="DNA-bd_dom_sf"/>
</dbReference>
<comment type="caution">
    <text evidence="12">The sequence shown here is derived from an EMBL/GenBank/DDBJ whole genome shotgun (WGS) entry which is preliminary data.</text>
</comment>
<keyword evidence="5" id="KW-0805">Transcription regulation</keyword>
<evidence type="ECO:0000256" key="6">
    <source>
        <dbReference type="ARBA" id="ARBA00023125"/>
    </source>
</evidence>
<evidence type="ECO:0000256" key="8">
    <source>
        <dbReference type="ARBA" id="ARBA00023242"/>
    </source>
</evidence>
<evidence type="ECO:0000256" key="2">
    <source>
        <dbReference type="ARBA" id="ARBA00022723"/>
    </source>
</evidence>
<feature type="region of interest" description="Disordered" evidence="9">
    <location>
        <begin position="142"/>
        <end position="167"/>
    </location>
</feature>
<evidence type="ECO:0000256" key="5">
    <source>
        <dbReference type="ARBA" id="ARBA00023015"/>
    </source>
</evidence>
<dbReference type="GO" id="GO:0008270">
    <property type="term" value="F:zinc ion binding"/>
    <property type="evidence" value="ECO:0007669"/>
    <property type="project" value="UniProtKB-KW"/>
</dbReference>
<keyword evidence="3" id="KW-0863">Zinc-finger</keyword>
<dbReference type="OrthoDB" id="10072024at2759"/>
<dbReference type="SMART" id="SM00391">
    <property type="entry name" value="MBD"/>
    <property type="match status" value="1"/>
</dbReference>
<name>A0A835DIS0_TETSI</name>
<sequence length="167" mass="18613">MKGRGTSGSIGLYAIQCTECLKFRVIPTQQEYEDIRSRLIEDPWVCNKKPNVSCEDPADIEYDTNRTWVIDKPNIPKTPVGFERGLTLRKDYSKLDAYYATPSGKKVRAPAEVEKFLEANPKYKGVAVSDFNFAVPKIMPDTIPGNVEGKGSASGSKKMRTSKTDDV</sequence>
<keyword evidence="4" id="KW-0862">Zinc</keyword>
<dbReference type="PANTHER" id="PTHR12396">
    <property type="entry name" value="METHYL-CPG BINDING PROTEIN, MBD"/>
    <property type="match status" value="1"/>
</dbReference>
<dbReference type="PANTHER" id="PTHR12396:SF10">
    <property type="entry name" value="METHYL-CPG-BINDING DOMAIN-CONTAINING PROTEIN 1-RELATED"/>
    <property type="match status" value="1"/>
</dbReference>
<dbReference type="OMA" id="NCLKWRV"/>
<protein>
    <submittedName>
        <fullName evidence="12">Uncharacterized protein</fullName>
    </submittedName>
</protein>
<evidence type="ECO:0000313" key="12">
    <source>
        <dbReference type="EMBL" id="KAF8401599.1"/>
    </source>
</evidence>
<evidence type="ECO:0000256" key="4">
    <source>
        <dbReference type="ARBA" id="ARBA00022833"/>
    </source>
</evidence>
<dbReference type="PROSITE" id="PS51050">
    <property type="entry name" value="ZF_CW"/>
    <property type="match status" value="1"/>
</dbReference>
<dbReference type="Pfam" id="PF01429">
    <property type="entry name" value="MBD"/>
    <property type="match status" value="1"/>
</dbReference>
<dbReference type="Gene3D" id="3.30.890.10">
    <property type="entry name" value="Methyl-cpg-binding Protein 2, Chain A"/>
    <property type="match status" value="1"/>
</dbReference>
<dbReference type="EMBL" id="JABCRI010000008">
    <property type="protein sequence ID" value="KAF8401599.1"/>
    <property type="molecule type" value="Genomic_DNA"/>
</dbReference>
<accession>A0A835DIS0</accession>
<keyword evidence="7" id="KW-0804">Transcription</keyword>
<gene>
    <name evidence="12" type="ORF">HHK36_012545</name>
</gene>
<organism evidence="12 13">
    <name type="scientific">Tetracentron sinense</name>
    <name type="common">Spur-leaf</name>
    <dbReference type="NCBI Taxonomy" id="13715"/>
    <lineage>
        <taxon>Eukaryota</taxon>
        <taxon>Viridiplantae</taxon>
        <taxon>Streptophyta</taxon>
        <taxon>Embryophyta</taxon>
        <taxon>Tracheophyta</taxon>
        <taxon>Spermatophyta</taxon>
        <taxon>Magnoliopsida</taxon>
        <taxon>Trochodendrales</taxon>
        <taxon>Trochodendraceae</taxon>
        <taxon>Tetracentron</taxon>
    </lineage>
</organism>
<comment type="subcellular location">
    <subcellularLocation>
        <location evidence="1">Nucleus</location>
    </subcellularLocation>
</comment>
<keyword evidence="6" id="KW-0238">DNA-binding</keyword>
<evidence type="ECO:0000313" key="13">
    <source>
        <dbReference type="Proteomes" id="UP000655225"/>
    </source>
</evidence>
<keyword evidence="8" id="KW-0539">Nucleus</keyword>
<feature type="domain" description="CW-type" evidence="11">
    <location>
        <begin position="7"/>
        <end position="62"/>
    </location>
</feature>
<dbReference type="SUPFAM" id="SSF54171">
    <property type="entry name" value="DNA-binding domain"/>
    <property type="match status" value="1"/>
</dbReference>
<feature type="domain" description="MBD" evidence="10">
    <location>
        <begin position="68"/>
        <end position="138"/>
    </location>
</feature>
<reference evidence="12 13" key="1">
    <citation type="submission" date="2020-04" db="EMBL/GenBank/DDBJ databases">
        <title>Plant Genome Project.</title>
        <authorList>
            <person name="Zhang R.-G."/>
        </authorList>
    </citation>
    <scope>NUCLEOTIDE SEQUENCE [LARGE SCALE GENOMIC DNA]</scope>
    <source>
        <strain evidence="12">YNK0</strain>
        <tissue evidence="12">Leaf</tissue>
    </source>
</reference>
<dbReference type="Pfam" id="PF07496">
    <property type="entry name" value="zf-CW"/>
    <property type="match status" value="1"/>
</dbReference>
<evidence type="ECO:0000256" key="1">
    <source>
        <dbReference type="ARBA" id="ARBA00004123"/>
    </source>
</evidence>
<evidence type="ECO:0000259" key="10">
    <source>
        <dbReference type="PROSITE" id="PS50982"/>
    </source>
</evidence>
<evidence type="ECO:0000256" key="9">
    <source>
        <dbReference type="SAM" id="MobiDB-lite"/>
    </source>
</evidence>
<dbReference type="GO" id="GO:0005634">
    <property type="term" value="C:nucleus"/>
    <property type="evidence" value="ECO:0007669"/>
    <property type="project" value="UniProtKB-SubCell"/>
</dbReference>
<keyword evidence="2" id="KW-0479">Metal-binding</keyword>
<dbReference type="Proteomes" id="UP000655225">
    <property type="component" value="Unassembled WGS sequence"/>
</dbReference>
<dbReference type="CDD" id="cd01396">
    <property type="entry name" value="MeCP2_MBD"/>
    <property type="match status" value="1"/>
</dbReference>
<dbReference type="AlphaFoldDB" id="A0A835DIS0"/>
<dbReference type="GO" id="GO:0003677">
    <property type="term" value="F:DNA binding"/>
    <property type="evidence" value="ECO:0007669"/>
    <property type="project" value="UniProtKB-KW"/>
</dbReference>
<keyword evidence="13" id="KW-1185">Reference proteome</keyword>
<dbReference type="Gene3D" id="3.30.40.100">
    <property type="match status" value="1"/>
</dbReference>
<proteinExistence type="predicted"/>
<evidence type="ECO:0000259" key="11">
    <source>
        <dbReference type="PROSITE" id="PS51050"/>
    </source>
</evidence>
<evidence type="ECO:0000256" key="3">
    <source>
        <dbReference type="ARBA" id="ARBA00022771"/>
    </source>
</evidence>
<dbReference type="InterPro" id="IPR001739">
    <property type="entry name" value="Methyl_CpG_DNA-bd"/>
</dbReference>
<evidence type="ECO:0000256" key="7">
    <source>
        <dbReference type="ARBA" id="ARBA00023163"/>
    </source>
</evidence>
<dbReference type="InterPro" id="IPR011124">
    <property type="entry name" value="Znf_CW"/>
</dbReference>